<dbReference type="InterPro" id="IPR044563">
    <property type="entry name" value="Sgt1-like"/>
</dbReference>
<evidence type="ECO:0000259" key="4">
    <source>
        <dbReference type="PROSITE" id="PS51203"/>
    </source>
</evidence>
<feature type="region of interest" description="Disordered" evidence="2">
    <location>
        <begin position="415"/>
        <end position="449"/>
    </location>
</feature>
<proteinExistence type="inferred from homology"/>
<dbReference type="Gene3D" id="2.60.40.790">
    <property type="match status" value="1"/>
</dbReference>
<reference evidence="5 6" key="1">
    <citation type="journal article" date="2015" name="Genome Announc.">
        <title>Draft Genome Sequence and Gene Annotation of the Entomopathogenic Fungus Verticillium hemipterigenum.</title>
        <authorList>
            <person name="Horn F."/>
            <person name="Habel A."/>
            <person name="Scharf D.H."/>
            <person name="Dworschak J."/>
            <person name="Brakhage A.A."/>
            <person name="Guthke R."/>
            <person name="Hertweck C."/>
            <person name="Linde J."/>
        </authorList>
    </citation>
    <scope>NUCLEOTIDE SEQUENCE [LARGE SCALE GENOMIC DNA]</scope>
</reference>
<comment type="similarity">
    <text evidence="1">Belongs to the SGT1 family.</text>
</comment>
<dbReference type="Pfam" id="PF04969">
    <property type="entry name" value="CS"/>
    <property type="match status" value="1"/>
</dbReference>
<evidence type="ECO:0000313" key="5">
    <source>
        <dbReference type="EMBL" id="CEJ89780.1"/>
    </source>
</evidence>
<feature type="domain" description="SGS" evidence="3">
    <location>
        <begin position="366"/>
        <end position="449"/>
    </location>
</feature>
<gene>
    <name evidence="5" type="ORF">VHEMI05604</name>
</gene>
<feature type="compositionally biased region" description="Low complexity" evidence="2">
    <location>
        <begin position="335"/>
        <end position="361"/>
    </location>
</feature>
<dbReference type="SUPFAM" id="SSF49764">
    <property type="entry name" value="HSP20-like chaperones"/>
    <property type="match status" value="1"/>
</dbReference>
<feature type="compositionally biased region" description="Pro residues" evidence="2">
    <location>
        <begin position="221"/>
        <end position="232"/>
    </location>
</feature>
<sequence>MSHITLAQKGLDDISAKKWDDAVSKLSTALQSSTNPAWLLARSKALVNLKRFDEALADAELAWHTAYDRNKRPLITEANYRRAVAYFRLGQYANADCCCIYAMRLVKGFPVNEKEDPALQWTDEKGFWTATLDDAKEEAKSDEINSQENGPLSGGQSAKPIPNAQEWRMASTLRMQILGSMQRTASDDESRKVTVTAKPEKRSLASVAKTEEKPVAAEKPAPAPAARPPVPSDTPMRLQDFQSNTSMSVSIFSKGVNKETLKTQFEPHAVKLDSLIYPSGEEKPFELDLWGEIDTEASKVSVTPNKVELTLVKKVPGKWAQLKGDGKANVPANPAPEAKTTTVPVTEPAAATASEKAPEASGPAHSYPSSSKSGPKNWDKLGDDGSDEEGDVNIFFKKLYKNATPEQQRAMMKSFTESNGTSLSTDWNDVKARKVETVPPEGVEAKKWG</sequence>
<feature type="compositionally biased region" description="Basic and acidic residues" evidence="2">
    <location>
        <begin position="185"/>
        <end position="216"/>
    </location>
</feature>
<evidence type="ECO:0008006" key="7">
    <source>
        <dbReference type="Google" id="ProtNLM"/>
    </source>
</evidence>
<dbReference type="Pfam" id="PF05002">
    <property type="entry name" value="SGS"/>
    <property type="match status" value="1"/>
</dbReference>
<dbReference type="PROSITE" id="PS51203">
    <property type="entry name" value="CS"/>
    <property type="match status" value="1"/>
</dbReference>
<dbReference type="InterPro" id="IPR011990">
    <property type="entry name" value="TPR-like_helical_dom_sf"/>
</dbReference>
<accession>A0A0A1TH29</accession>
<feature type="region of interest" description="Disordered" evidence="2">
    <location>
        <begin position="322"/>
        <end position="389"/>
    </location>
</feature>
<dbReference type="EMBL" id="CDHN01000003">
    <property type="protein sequence ID" value="CEJ89780.1"/>
    <property type="molecule type" value="Genomic_DNA"/>
</dbReference>
<feature type="region of interest" description="Disordered" evidence="2">
    <location>
        <begin position="181"/>
        <end position="236"/>
    </location>
</feature>
<dbReference type="HOGENOM" id="CLU_039532_3_1_1"/>
<organism evidence="5 6">
    <name type="scientific">[Torrubiella] hemipterigena</name>
    <dbReference type="NCBI Taxonomy" id="1531966"/>
    <lineage>
        <taxon>Eukaryota</taxon>
        <taxon>Fungi</taxon>
        <taxon>Dikarya</taxon>
        <taxon>Ascomycota</taxon>
        <taxon>Pezizomycotina</taxon>
        <taxon>Sordariomycetes</taxon>
        <taxon>Hypocreomycetidae</taxon>
        <taxon>Hypocreales</taxon>
        <taxon>Clavicipitaceae</taxon>
        <taxon>Clavicipitaceae incertae sedis</taxon>
        <taxon>'Torrubiella' clade</taxon>
    </lineage>
</organism>
<dbReference type="PROSITE" id="PS51048">
    <property type="entry name" value="SGS"/>
    <property type="match status" value="1"/>
</dbReference>
<dbReference type="STRING" id="1531966.A0A0A1TH29"/>
<name>A0A0A1TH29_9HYPO</name>
<dbReference type="CDD" id="cd06466">
    <property type="entry name" value="p23_CS_SGT1_like"/>
    <property type="match status" value="1"/>
</dbReference>
<keyword evidence="6" id="KW-1185">Reference proteome</keyword>
<evidence type="ECO:0000313" key="6">
    <source>
        <dbReference type="Proteomes" id="UP000039046"/>
    </source>
</evidence>
<dbReference type="GO" id="GO:0051087">
    <property type="term" value="F:protein-folding chaperone binding"/>
    <property type="evidence" value="ECO:0007669"/>
    <property type="project" value="InterPro"/>
</dbReference>
<feature type="compositionally biased region" description="Polar residues" evidence="2">
    <location>
        <begin position="415"/>
        <end position="427"/>
    </location>
</feature>
<dbReference type="AlphaFoldDB" id="A0A0A1TH29"/>
<dbReference type="SUPFAM" id="SSF48452">
    <property type="entry name" value="TPR-like"/>
    <property type="match status" value="1"/>
</dbReference>
<evidence type="ECO:0000256" key="2">
    <source>
        <dbReference type="SAM" id="MobiDB-lite"/>
    </source>
</evidence>
<dbReference type="PANTHER" id="PTHR45862">
    <property type="entry name" value="PROTEIN SGT1 HOMOLOG"/>
    <property type="match status" value="1"/>
</dbReference>
<dbReference type="InterPro" id="IPR007699">
    <property type="entry name" value="SGS_dom"/>
</dbReference>
<dbReference type="InterPro" id="IPR008978">
    <property type="entry name" value="HSP20-like_chaperone"/>
</dbReference>
<feature type="compositionally biased region" description="Polar residues" evidence="2">
    <location>
        <begin position="144"/>
        <end position="156"/>
    </location>
</feature>
<protein>
    <recommendedName>
        <fullName evidence="7">SGT1 and CS domain containing protein</fullName>
    </recommendedName>
</protein>
<evidence type="ECO:0000259" key="3">
    <source>
        <dbReference type="PROSITE" id="PS51048"/>
    </source>
</evidence>
<feature type="domain" description="CS" evidence="4">
    <location>
        <begin position="233"/>
        <end position="323"/>
    </location>
</feature>
<evidence type="ECO:0000256" key="1">
    <source>
        <dbReference type="ARBA" id="ARBA00008509"/>
    </source>
</evidence>
<dbReference type="Proteomes" id="UP000039046">
    <property type="component" value="Unassembled WGS sequence"/>
</dbReference>
<dbReference type="InterPro" id="IPR007052">
    <property type="entry name" value="CS_dom"/>
</dbReference>
<dbReference type="Gene3D" id="1.25.40.10">
    <property type="entry name" value="Tetratricopeptide repeat domain"/>
    <property type="match status" value="1"/>
</dbReference>
<feature type="region of interest" description="Disordered" evidence="2">
    <location>
        <begin position="136"/>
        <end position="160"/>
    </location>
</feature>